<dbReference type="EMBL" id="ML992504">
    <property type="protein sequence ID" value="KAF2225194.1"/>
    <property type="molecule type" value="Genomic_DNA"/>
</dbReference>
<sequence>MIGRKLRRSRFSRSTAMCIVSPTLLTLVELLIDRPWTLISGPGMRPRSHAISGKGKRMRRPAALQDPRESKLAPAKPVMNVKSMLHWCIGMRWIDFVGWWKTESRTVP</sequence>
<keyword evidence="3" id="KW-1185">Reference proteome</keyword>
<protein>
    <submittedName>
        <fullName evidence="2">Uncharacterized protein</fullName>
    </submittedName>
</protein>
<organism evidence="2 3">
    <name type="scientific">Elsinoe ampelina</name>
    <dbReference type="NCBI Taxonomy" id="302913"/>
    <lineage>
        <taxon>Eukaryota</taxon>
        <taxon>Fungi</taxon>
        <taxon>Dikarya</taxon>
        <taxon>Ascomycota</taxon>
        <taxon>Pezizomycotina</taxon>
        <taxon>Dothideomycetes</taxon>
        <taxon>Dothideomycetidae</taxon>
        <taxon>Myriangiales</taxon>
        <taxon>Elsinoaceae</taxon>
        <taxon>Elsinoe</taxon>
    </lineage>
</organism>
<accession>A0A6A6GHI3</accession>
<evidence type="ECO:0000313" key="3">
    <source>
        <dbReference type="Proteomes" id="UP000799538"/>
    </source>
</evidence>
<name>A0A6A6GHI3_9PEZI</name>
<feature type="region of interest" description="Disordered" evidence="1">
    <location>
        <begin position="47"/>
        <end position="71"/>
    </location>
</feature>
<dbReference type="Proteomes" id="UP000799538">
    <property type="component" value="Unassembled WGS sequence"/>
</dbReference>
<reference evidence="3" key="1">
    <citation type="journal article" date="2020" name="Stud. Mycol.">
        <title>101 Dothideomycetes genomes: A test case for predicting lifestyles and emergence of pathogens.</title>
        <authorList>
            <person name="Haridas S."/>
            <person name="Albert R."/>
            <person name="Binder M."/>
            <person name="Bloem J."/>
            <person name="LaButti K."/>
            <person name="Salamov A."/>
            <person name="Andreopoulos B."/>
            <person name="Baker S."/>
            <person name="Barry K."/>
            <person name="Bills G."/>
            <person name="Bluhm B."/>
            <person name="Cannon C."/>
            <person name="Castanera R."/>
            <person name="Culley D."/>
            <person name="Daum C."/>
            <person name="Ezra D."/>
            <person name="Gonzalez J."/>
            <person name="Henrissat B."/>
            <person name="Kuo A."/>
            <person name="Liang C."/>
            <person name="Lipzen A."/>
            <person name="Lutzoni F."/>
            <person name="Magnuson J."/>
            <person name="Mondo S."/>
            <person name="Nolan M."/>
            <person name="Ohm R."/>
            <person name="Pangilinan J."/>
            <person name="Park H.-J."/>
            <person name="Ramirez L."/>
            <person name="Alfaro M."/>
            <person name="Sun H."/>
            <person name="Tritt A."/>
            <person name="Yoshinaga Y."/>
            <person name="Zwiers L.-H."/>
            <person name="Turgeon B."/>
            <person name="Goodwin S."/>
            <person name="Spatafora J."/>
            <person name="Crous P."/>
            <person name="Grigoriev I."/>
        </authorList>
    </citation>
    <scope>NUCLEOTIDE SEQUENCE [LARGE SCALE GENOMIC DNA]</scope>
    <source>
        <strain evidence="3">CECT 20119</strain>
    </source>
</reference>
<evidence type="ECO:0000256" key="1">
    <source>
        <dbReference type="SAM" id="MobiDB-lite"/>
    </source>
</evidence>
<gene>
    <name evidence="2" type="ORF">BDZ85DRAFT_259797</name>
</gene>
<dbReference type="AlphaFoldDB" id="A0A6A6GHI3"/>
<proteinExistence type="predicted"/>
<evidence type="ECO:0000313" key="2">
    <source>
        <dbReference type="EMBL" id="KAF2225194.1"/>
    </source>
</evidence>